<reference evidence="7" key="1">
    <citation type="submission" date="2020-10" db="EMBL/GenBank/DDBJ databases">
        <authorList>
            <person name="Gilroy R."/>
        </authorList>
    </citation>
    <scope>NUCLEOTIDE SEQUENCE</scope>
    <source>
        <strain evidence="7">23406</strain>
    </source>
</reference>
<evidence type="ECO:0000313" key="8">
    <source>
        <dbReference type="Proteomes" id="UP000886891"/>
    </source>
</evidence>
<accession>A0A9D1SXF1</accession>
<dbReference type="InterPro" id="IPR013005">
    <property type="entry name" value="Ribosomal_uL4-like"/>
</dbReference>
<evidence type="ECO:0000256" key="2">
    <source>
        <dbReference type="ARBA" id="ARBA00011838"/>
    </source>
</evidence>
<keyword evidence="6" id="KW-0694">RNA-binding</keyword>
<proteinExistence type="inferred from homology"/>
<evidence type="ECO:0000256" key="1">
    <source>
        <dbReference type="ARBA" id="ARBA00010528"/>
    </source>
</evidence>
<evidence type="ECO:0000313" key="7">
    <source>
        <dbReference type="EMBL" id="HIU99801.1"/>
    </source>
</evidence>
<keyword evidence="3 6" id="KW-0689">Ribosomal protein</keyword>
<keyword evidence="6" id="KW-0699">rRNA-binding</keyword>
<name>A0A9D1SXF1_9FIRM</name>
<dbReference type="NCBIfam" id="TIGR03953">
    <property type="entry name" value="rplD_bact"/>
    <property type="match status" value="1"/>
</dbReference>
<gene>
    <name evidence="6 7" type="primary">rplD</name>
    <name evidence="7" type="ORF">IAB14_01645</name>
</gene>
<comment type="similarity">
    <text evidence="1 6">Belongs to the universal ribosomal protein uL4 family.</text>
</comment>
<dbReference type="GO" id="GO:0005840">
    <property type="term" value="C:ribosome"/>
    <property type="evidence" value="ECO:0007669"/>
    <property type="project" value="UniProtKB-KW"/>
</dbReference>
<evidence type="ECO:0000256" key="5">
    <source>
        <dbReference type="ARBA" id="ARBA00035244"/>
    </source>
</evidence>
<dbReference type="Pfam" id="PF00573">
    <property type="entry name" value="Ribosomal_L4"/>
    <property type="match status" value="1"/>
</dbReference>
<dbReference type="EMBL" id="DVOH01000013">
    <property type="protein sequence ID" value="HIU99801.1"/>
    <property type="molecule type" value="Genomic_DNA"/>
</dbReference>
<reference evidence="7" key="2">
    <citation type="journal article" date="2021" name="PeerJ">
        <title>Extensive microbial diversity within the chicken gut microbiome revealed by metagenomics and culture.</title>
        <authorList>
            <person name="Gilroy R."/>
            <person name="Ravi A."/>
            <person name="Getino M."/>
            <person name="Pursley I."/>
            <person name="Horton D.L."/>
            <person name="Alikhan N.F."/>
            <person name="Baker D."/>
            <person name="Gharbi K."/>
            <person name="Hall N."/>
            <person name="Watson M."/>
            <person name="Adriaenssens E.M."/>
            <person name="Foster-Nyarko E."/>
            <person name="Jarju S."/>
            <person name="Secka A."/>
            <person name="Antonio M."/>
            <person name="Oren A."/>
            <person name="Chaudhuri R.R."/>
            <person name="La Ragione R."/>
            <person name="Hildebrand F."/>
            <person name="Pallen M.J."/>
        </authorList>
    </citation>
    <scope>NUCLEOTIDE SEQUENCE</scope>
    <source>
        <strain evidence="7">23406</strain>
    </source>
</reference>
<organism evidence="7 8">
    <name type="scientific">Candidatus Stercoripulliclostridium merdipullorum</name>
    <dbReference type="NCBI Taxonomy" id="2840952"/>
    <lineage>
        <taxon>Bacteria</taxon>
        <taxon>Bacillati</taxon>
        <taxon>Bacillota</taxon>
        <taxon>Clostridia</taxon>
        <taxon>Eubacteriales</taxon>
        <taxon>Candidatus Stercoripulliclostridium</taxon>
    </lineage>
</organism>
<dbReference type="GO" id="GO:0019843">
    <property type="term" value="F:rRNA binding"/>
    <property type="evidence" value="ECO:0007669"/>
    <property type="project" value="UniProtKB-UniRule"/>
</dbReference>
<evidence type="ECO:0000256" key="6">
    <source>
        <dbReference type="HAMAP-Rule" id="MF_01328"/>
    </source>
</evidence>
<comment type="subunit">
    <text evidence="2 6">Part of the 50S ribosomal subunit.</text>
</comment>
<dbReference type="InterPro" id="IPR023574">
    <property type="entry name" value="Ribosomal_uL4_dom_sf"/>
</dbReference>
<sequence>MIEIKVLKTTGKAAGKMEVPESVFGCEYNEALIHQVVVAQLANKRQGTKSTLTRTEVRGGGIKPWRQKGSGRARQGSIRAPQWIKGGVVFAPKPRDFSKKINKKMKVAALRSALSQKLRDGDIIVVDKFELAEPKTKLVAGILGNLKVEKSALLVLDGYQPDVVRAGRNIETLSMTDVALINVYDLVRVNKCILTKNAVKTLSEVYAE</sequence>
<dbReference type="GO" id="GO:0003735">
    <property type="term" value="F:structural constituent of ribosome"/>
    <property type="evidence" value="ECO:0007669"/>
    <property type="project" value="InterPro"/>
</dbReference>
<dbReference type="SUPFAM" id="SSF52166">
    <property type="entry name" value="Ribosomal protein L4"/>
    <property type="match status" value="1"/>
</dbReference>
<comment type="caution">
    <text evidence="7">The sequence shown here is derived from an EMBL/GenBank/DDBJ whole genome shotgun (WGS) entry which is preliminary data.</text>
</comment>
<dbReference type="HAMAP" id="MF_01328_B">
    <property type="entry name" value="Ribosomal_uL4_B"/>
    <property type="match status" value="1"/>
</dbReference>
<dbReference type="GO" id="GO:1990904">
    <property type="term" value="C:ribonucleoprotein complex"/>
    <property type="evidence" value="ECO:0007669"/>
    <property type="project" value="UniProtKB-KW"/>
</dbReference>
<protein>
    <recommendedName>
        <fullName evidence="5 6">Large ribosomal subunit protein uL4</fullName>
    </recommendedName>
</protein>
<evidence type="ECO:0000256" key="4">
    <source>
        <dbReference type="ARBA" id="ARBA00023274"/>
    </source>
</evidence>
<dbReference type="PANTHER" id="PTHR10746">
    <property type="entry name" value="50S RIBOSOMAL PROTEIN L4"/>
    <property type="match status" value="1"/>
</dbReference>
<dbReference type="Proteomes" id="UP000886891">
    <property type="component" value="Unassembled WGS sequence"/>
</dbReference>
<dbReference type="Gene3D" id="3.40.1370.10">
    <property type="match status" value="1"/>
</dbReference>
<comment type="function">
    <text evidence="6">One of the primary rRNA binding proteins, this protein initially binds near the 5'-end of the 23S rRNA. It is important during the early stages of 50S assembly. It makes multiple contacts with different domains of the 23S rRNA in the assembled 50S subunit and ribosome.</text>
</comment>
<evidence type="ECO:0000256" key="3">
    <source>
        <dbReference type="ARBA" id="ARBA00022980"/>
    </source>
</evidence>
<dbReference type="AlphaFoldDB" id="A0A9D1SXF1"/>
<keyword evidence="4 6" id="KW-0687">Ribonucleoprotein</keyword>
<dbReference type="PANTHER" id="PTHR10746:SF6">
    <property type="entry name" value="LARGE RIBOSOMAL SUBUNIT PROTEIN UL4M"/>
    <property type="match status" value="1"/>
</dbReference>
<dbReference type="InterPro" id="IPR002136">
    <property type="entry name" value="Ribosomal_uL4"/>
</dbReference>
<comment type="function">
    <text evidence="6">Forms part of the polypeptide exit tunnel.</text>
</comment>
<dbReference type="GO" id="GO:0006412">
    <property type="term" value="P:translation"/>
    <property type="evidence" value="ECO:0007669"/>
    <property type="project" value="UniProtKB-UniRule"/>
</dbReference>